<evidence type="ECO:0000313" key="12">
    <source>
        <dbReference type="Proteomes" id="UP000623958"/>
    </source>
</evidence>
<accession>A0A919KKK1</accession>
<dbReference type="EMBL" id="BNBA01000075">
    <property type="protein sequence ID" value="GHH61666.1"/>
    <property type="molecule type" value="Genomic_DNA"/>
</dbReference>
<evidence type="ECO:0000256" key="10">
    <source>
        <dbReference type="HAMAP-Rule" id="MF_00495"/>
    </source>
</evidence>
<reference evidence="11" key="1">
    <citation type="journal article" date="2014" name="Int. J. Syst. Evol. Microbiol.">
        <title>Complete genome sequence of Corynebacterium casei LMG S-19264T (=DSM 44701T), isolated from a smear-ripened cheese.</title>
        <authorList>
            <consortium name="US DOE Joint Genome Institute (JGI-PGF)"/>
            <person name="Walter F."/>
            <person name="Albersmeier A."/>
            <person name="Kalinowski J."/>
            <person name="Ruckert C."/>
        </authorList>
    </citation>
    <scope>NUCLEOTIDE SEQUENCE</scope>
    <source>
        <strain evidence="11">JCM 13306</strain>
    </source>
</reference>
<dbReference type="NCBIfam" id="TIGR01509">
    <property type="entry name" value="HAD-SF-IA-v3"/>
    <property type="match status" value="1"/>
</dbReference>
<feature type="binding site" evidence="10">
    <location>
        <position position="10"/>
    </location>
    <ligand>
        <name>Mg(2+)</name>
        <dbReference type="ChEBI" id="CHEBI:18420"/>
    </ligand>
</feature>
<dbReference type="GO" id="GO:0005975">
    <property type="term" value="P:carbohydrate metabolic process"/>
    <property type="evidence" value="ECO:0007669"/>
    <property type="project" value="InterPro"/>
</dbReference>
<dbReference type="PANTHER" id="PTHR43434">
    <property type="entry name" value="PHOSPHOGLYCOLATE PHOSPHATASE"/>
    <property type="match status" value="1"/>
</dbReference>
<dbReference type="InterPro" id="IPR037512">
    <property type="entry name" value="PGPase_prok"/>
</dbReference>
<dbReference type="GO" id="GO:0005829">
    <property type="term" value="C:cytosol"/>
    <property type="evidence" value="ECO:0007669"/>
    <property type="project" value="TreeGrafter"/>
</dbReference>
<proteinExistence type="inferred from homology"/>
<dbReference type="EC" id="3.1.3.18" evidence="5 10"/>
<dbReference type="GO" id="GO:0046295">
    <property type="term" value="P:glycolate biosynthetic process"/>
    <property type="evidence" value="ECO:0007669"/>
    <property type="project" value="UniProtKB-UniRule"/>
</dbReference>
<keyword evidence="7 10" id="KW-0378">Hydrolase</keyword>
<dbReference type="PRINTS" id="PR00413">
    <property type="entry name" value="HADHALOGNASE"/>
</dbReference>
<name>A0A919KKK1_9XANT</name>
<comment type="caution">
    <text evidence="11">The sequence shown here is derived from an EMBL/GenBank/DDBJ whole genome shotgun (WGS) entry which is preliminary data.</text>
</comment>
<dbReference type="Proteomes" id="UP000623958">
    <property type="component" value="Unassembled WGS sequence"/>
</dbReference>
<evidence type="ECO:0000256" key="3">
    <source>
        <dbReference type="ARBA" id="ARBA00004818"/>
    </source>
</evidence>
<evidence type="ECO:0000256" key="2">
    <source>
        <dbReference type="ARBA" id="ARBA00001946"/>
    </source>
</evidence>
<comment type="catalytic activity">
    <reaction evidence="1 10">
        <text>2-phosphoglycolate + H2O = glycolate + phosphate</text>
        <dbReference type="Rhea" id="RHEA:14369"/>
        <dbReference type="ChEBI" id="CHEBI:15377"/>
        <dbReference type="ChEBI" id="CHEBI:29805"/>
        <dbReference type="ChEBI" id="CHEBI:43474"/>
        <dbReference type="ChEBI" id="CHEBI:58033"/>
        <dbReference type="EC" id="3.1.3.18"/>
    </reaction>
</comment>
<dbReference type="Gene3D" id="3.40.50.1000">
    <property type="entry name" value="HAD superfamily/HAD-like"/>
    <property type="match status" value="1"/>
</dbReference>
<keyword evidence="6 10" id="KW-0479">Metal-binding</keyword>
<dbReference type="HAMAP" id="MF_00495">
    <property type="entry name" value="GPH_hydrolase_bact"/>
    <property type="match status" value="1"/>
</dbReference>
<evidence type="ECO:0000313" key="11">
    <source>
        <dbReference type="EMBL" id="GHH61666.1"/>
    </source>
</evidence>
<feature type="active site" description="Nucleophile" evidence="10">
    <location>
        <position position="10"/>
    </location>
</feature>
<evidence type="ECO:0000256" key="4">
    <source>
        <dbReference type="ARBA" id="ARBA00006171"/>
    </source>
</evidence>
<dbReference type="InterPro" id="IPR036412">
    <property type="entry name" value="HAD-like_sf"/>
</dbReference>
<dbReference type="InterPro" id="IPR041492">
    <property type="entry name" value="HAD_2"/>
</dbReference>
<dbReference type="InterPro" id="IPR023214">
    <property type="entry name" value="HAD_sf"/>
</dbReference>
<dbReference type="InterPro" id="IPR006439">
    <property type="entry name" value="HAD-SF_hydro_IA"/>
</dbReference>
<keyword evidence="8 10" id="KW-0460">Magnesium</keyword>
<keyword evidence="9 10" id="KW-0119">Carbohydrate metabolism</keyword>
<dbReference type="SFLD" id="SFLDS00003">
    <property type="entry name" value="Haloacid_Dehalogenase"/>
    <property type="match status" value="1"/>
</dbReference>
<sequence>MPLFSLVIFDLDGTLVDSASDIAEALNLTLEQWGLRPVEEATVRGWIGEGVRVLLATALRAQGREDALDRIMPDMMRHYGECLLHRPHAYPGVRETLEALRARDVALAVCTNKPIRFVAPLLDHLGLRDRFSALLGGDSLPQRKPDPAPLRHLAAQFDQPVAGCLMVGDSATDAAAATAAGMPLAMVRYGYLRGFDPAASGAIAVVDDLRELLTLPPLGGIAA</sequence>
<dbReference type="NCBIfam" id="TIGR01449">
    <property type="entry name" value="PGP_bact"/>
    <property type="match status" value="1"/>
</dbReference>
<comment type="pathway">
    <text evidence="3 10">Organic acid metabolism; glycolate biosynthesis; glycolate from 2-phosphoglycolate: step 1/1.</text>
</comment>
<dbReference type="CDD" id="cd16417">
    <property type="entry name" value="HAD_PGPase"/>
    <property type="match status" value="1"/>
</dbReference>
<evidence type="ECO:0000256" key="8">
    <source>
        <dbReference type="ARBA" id="ARBA00022842"/>
    </source>
</evidence>
<feature type="binding site" evidence="10">
    <location>
        <position position="169"/>
    </location>
    <ligand>
        <name>Mg(2+)</name>
        <dbReference type="ChEBI" id="CHEBI:18420"/>
    </ligand>
</feature>
<dbReference type="FunFam" id="3.40.50.1000:FF:000022">
    <property type="entry name" value="Phosphoglycolate phosphatase"/>
    <property type="match status" value="1"/>
</dbReference>
<dbReference type="Pfam" id="PF13419">
    <property type="entry name" value="HAD_2"/>
    <property type="match status" value="1"/>
</dbReference>
<dbReference type="AlphaFoldDB" id="A0A919KKK1"/>
<dbReference type="Gene3D" id="1.10.150.240">
    <property type="entry name" value="Putative phosphatase, domain 2"/>
    <property type="match status" value="1"/>
</dbReference>
<comment type="similarity">
    <text evidence="4 10">Belongs to the HAD-like hydrolase superfamily. CbbY/CbbZ/Gph/YieH family.</text>
</comment>
<dbReference type="SUPFAM" id="SSF56784">
    <property type="entry name" value="HAD-like"/>
    <property type="match status" value="1"/>
</dbReference>
<dbReference type="NCBIfam" id="TIGR01549">
    <property type="entry name" value="HAD-SF-IA-v1"/>
    <property type="match status" value="1"/>
</dbReference>
<evidence type="ECO:0000256" key="1">
    <source>
        <dbReference type="ARBA" id="ARBA00000830"/>
    </source>
</evidence>
<comment type="function">
    <text evidence="10">Specifically catalyzes the dephosphorylation of 2-phosphoglycolate. Is involved in the dissimilation of the intracellular 2-phosphoglycolate formed during the DNA repair of 3'-phosphoglycolate ends, a major class of DNA lesions induced by oxidative stress.</text>
</comment>
<reference evidence="11" key="2">
    <citation type="submission" date="2020-09" db="EMBL/GenBank/DDBJ databases">
        <authorList>
            <person name="Sun Q."/>
            <person name="Ohkuma M."/>
        </authorList>
    </citation>
    <scope>NUCLEOTIDE SEQUENCE</scope>
    <source>
        <strain evidence="11">JCM 13306</strain>
    </source>
</reference>
<protein>
    <recommendedName>
        <fullName evidence="5 10">Phosphoglycolate phosphatase</fullName>
        <shortName evidence="10">PGP</shortName>
        <shortName evidence="10">PGPase</shortName>
        <ecNumber evidence="5 10">3.1.3.18</ecNumber>
    </recommendedName>
</protein>
<organism evidence="11 12">
    <name type="scientific">Xanthomonas boreopolis</name>
    <dbReference type="NCBI Taxonomy" id="86183"/>
    <lineage>
        <taxon>Bacteria</taxon>
        <taxon>Pseudomonadati</taxon>
        <taxon>Pseudomonadota</taxon>
        <taxon>Gammaproteobacteria</taxon>
        <taxon>Lysobacterales</taxon>
        <taxon>Lysobacteraceae</taxon>
        <taxon>Xanthomonas</taxon>
    </lineage>
</organism>
<dbReference type="SFLD" id="SFLDG01129">
    <property type="entry name" value="C1.5:_HAD__Beta-PGM__Phosphata"/>
    <property type="match status" value="1"/>
</dbReference>
<dbReference type="RefSeq" id="WP_434027199.1">
    <property type="nucleotide sequence ID" value="NZ_BNBA01000075.1"/>
</dbReference>
<comment type="cofactor">
    <cofactor evidence="2 10">
        <name>Mg(2+)</name>
        <dbReference type="ChEBI" id="CHEBI:18420"/>
    </cofactor>
</comment>
<keyword evidence="12" id="KW-1185">Reference proteome</keyword>
<evidence type="ECO:0000256" key="6">
    <source>
        <dbReference type="ARBA" id="ARBA00022723"/>
    </source>
</evidence>
<dbReference type="InterPro" id="IPR050155">
    <property type="entry name" value="HAD-like_hydrolase_sf"/>
</dbReference>
<evidence type="ECO:0000256" key="9">
    <source>
        <dbReference type="ARBA" id="ARBA00023277"/>
    </source>
</evidence>
<dbReference type="GO" id="GO:0006281">
    <property type="term" value="P:DNA repair"/>
    <property type="evidence" value="ECO:0007669"/>
    <property type="project" value="TreeGrafter"/>
</dbReference>
<feature type="binding site" evidence="10">
    <location>
        <position position="12"/>
    </location>
    <ligand>
        <name>Mg(2+)</name>
        <dbReference type="ChEBI" id="CHEBI:18420"/>
    </ligand>
</feature>
<dbReference type="InterPro" id="IPR023198">
    <property type="entry name" value="PGP-like_dom2"/>
</dbReference>
<dbReference type="GO" id="GO:0046872">
    <property type="term" value="F:metal ion binding"/>
    <property type="evidence" value="ECO:0007669"/>
    <property type="project" value="UniProtKB-KW"/>
</dbReference>
<dbReference type="SFLD" id="SFLDG01135">
    <property type="entry name" value="C1.5.6:_HAD__Beta-PGM__Phospha"/>
    <property type="match status" value="1"/>
</dbReference>
<evidence type="ECO:0000256" key="7">
    <source>
        <dbReference type="ARBA" id="ARBA00022801"/>
    </source>
</evidence>
<evidence type="ECO:0000256" key="5">
    <source>
        <dbReference type="ARBA" id="ARBA00013078"/>
    </source>
</evidence>
<dbReference type="GO" id="GO:0008967">
    <property type="term" value="F:phosphoglycolate phosphatase activity"/>
    <property type="evidence" value="ECO:0007669"/>
    <property type="project" value="UniProtKB-UniRule"/>
</dbReference>
<gene>
    <name evidence="11" type="primary">gph</name>
    <name evidence="11" type="ORF">GCM10009090_38260</name>
</gene>
<dbReference type="PANTHER" id="PTHR43434:SF1">
    <property type="entry name" value="PHOSPHOGLYCOLATE PHOSPHATASE"/>
    <property type="match status" value="1"/>
</dbReference>